<dbReference type="CDD" id="cd00688">
    <property type="entry name" value="ISOPREN_C2_like"/>
    <property type="match status" value="1"/>
</dbReference>
<dbReference type="Gene3D" id="1.50.10.20">
    <property type="match status" value="1"/>
</dbReference>
<feature type="compositionally biased region" description="Polar residues" evidence="1">
    <location>
        <begin position="558"/>
        <end position="573"/>
    </location>
</feature>
<feature type="region of interest" description="Disordered" evidence="1">
    <location>
        <begin position="555"/>
        <end position="578"/>
    </location>
</feature>
<sequence>MFSKLVLRFVSGCLVSFGLWFSHSALANTPVELGQSWLMTQIQGSGHIASDEEPTSEFASTAEAVFFLTQNGQANLDASVQILTQTGYKDTFSLAKKTIALALTDADSSDLVDQILSRRNSDGGFGAGPVSESTVADTATSLIALYHSDRTAGDVVDDATEFLLTTQGNDGFWRYSDGIHSEYLTAMVVRALWLTAPDSTQDVYTAILNARNSLLDSVDSATGLWSDLHTSAAVLTAIYPTYSDHSELTPYLKRLEARQQSDGSWNNSVFETALVLSALNSDVIQASNSETTGLKSSVENAQTATPVHNVDISIASPSNSYALNSPNGSFFFEDIDPGQYSIDVEAEGYQKKTLNQVTVDRNAIANLPPIKLVPDPANGIVLGTVTDGGSGLPIAGADIHVKGVQDWTATTSESGHFTLTGIDPGDIKLTTYKDGYRATSATATVTAGTTLRYSPTLSAIKSDASEPLPDTPSTSTVNFQVTTTDGQPIKYANVRYQLPASTDSGTDFTDTNGKSAIVVEQSGTLGFNITKSGFHPIEGSLTVTMGNNISAKVELSDQDSSNDGSLEETTQPQDGVDPIADLTAVVTDRLTGDPISGSTVELSGLNSETATTGINGEVQFESLSIGEQSLKVTAAGYLTEQGNITLYAGNRSLLNIELLEQTKTDERPGGISGSAVDAVNESDINPTGASLHATDTDAALYSLSIQDYVFSHDSVDPGTYRLKVDADGFETYSELVTVTAGTILKLDQIEMSRLSPSPVLYGQVVDASTGTAIENATITIVDGDSQAQSDSQGLYQLGELPTGDVDLLISAVGYTPRTHLLRLESPVWMLFNIELVPATGSGVVLTDSSLTDRSFNAYQTVNETLSVESQLSTATRVGLEMDLINQDENTVLSLLATDDSGNIIQNNGLELDANSTRDIQFSWNTSNLATGTYTAVYRVVSGNQKVGPNNLVLFEMAKKFDINQTRKVQEFELLEYGEEPAVGEPWNLAPIVQLSNGSNVDTDFQIEYHVEDPQGSRLYSSGRESVFVESGVPVKTVELLPHDLDVLQEGDYRLTVEIWESSWNSRADTLAIQAEPSIRIEIDQELSDYFIPPEHEKSITVNIRLEGKEFHGE</sequence>
<keyword evidence="2" id="KW-0732">Signal</keyword>
<name>A0A918KS72_9GAMM</name>
<dbReference type="Proteomes" id="UP000626148">
    <property type="component" value="Unassembled WGS sequence"/>
</dbReference>
<dbReference type="SUPFAM" id="SSF49452">
    <property type="entry name" value="Starch-binding domain-like"/>
    <property type="match status" value="3"/>
</dbReference>
<dbReference type="EMBL" id="BMXR01000017">
    <property type="protein sequence ID" value="GGX73725.1"/>
    <property type="molecule type" value="Genomic_DNA"/>
</dbReference>
<organism evidence="3 4">
    <name type="scientific">Saccharospirillum salsuginis</name>
    <dbReference type="NCBI Taxonomy" id="418750"/>
    <lineage>
        <taxon>Bacteria</taxon>
        <taxon>Pseudomonadati</taxon>
        <taxon>Pseudomonadota</taxon>
        <taxon>Gammaproteobacteria</taxon>
        <taxon>Oceanospirillales</taxon>
        <taxon>Saccharospirillaceae</taxon>
        <taxon>Saccharospirillum</taxon>
    </lineage>
</organism>
<protein>
    <recommendedName>
        <fullName evidence="5">Prenyltransferase and squalene oxidase repeat-containing protein</fullName>
    </recommendedName>
</protein>
<reference evidence="3" key="2">
    <citation type="submission" date="2020-09" db="EMBL/GenBank/DDBJ databases">
        <authorList>
            <person name="Sun Q."/>
            <person name="Kim S."/>
        </authorList>
    </citation>
    <scope>NUCLEOTIDE SEQUENCE</scope>
    <source>
        <strain evidence="3">KCTC 22169</strain>
    </source>
</reference>
<dbReference type="SUPFAM" id="SSF49464">
    <property type="entry name" value="Carboxypeptidase regulatory domain-like"/>
    <property type="match status" value="1"/>
</dbReference>
<dbReference type="InterPro" id="IPR008969">
    <property type="entry name" value="CarboxyPept-like_regulatory"/>
</dbReference>
<evidence type="ECO:0000313" key="4">
    <source>
        <dbReference type="Proteomes" id="UP000626148"/>
    </source>
</evidence>
<feature type="signal peptide" evidence="2">
    <location>
        <begin position="1"/>
        <end position="27"/>
    </location>
</feature>
<evidence type="ECO:0000256" key="1">
    <source>
        <dbReference type="SAM" id="MobiDB-lite"/>
    </source>
</evidence>
<gene>
    <name evidence="3" type="ORF">GCM10007392_46510</name>
</gene>
<dbReference type="GO" id="GO:0030246">
    <property type="term" value="F:carbohydrate binding"/>
    <property type="evidence" value="ECO:0007669"/>
    <property type="project" value="InterPro"/>
</dbReference>
<dbReference type="InterPro" id="IPR008930">
    <property type="entry name" value="Terpenoid_cyclase/PrenylTrfase"/>
</dbReference>
<accession>A0A918KS72</accession>
<feature type="chain" id="PRO_5037656967" description="Prenyltransferase and squalene oxidase repeat-containing protein" evidence="2">
    <location>
        <begin position="28"/>
        <end position="1113"/>
    </location>
</feature>
<keyword evidence="4" id="KW-1185">Reference proteome</keyword>
<dbReference type="RefSeq" id="WP_189613345.1">
    <property type="nucleotide sequence ID" value="NZ_BMXR01000017.1"/>
</dbReference>
<evidence type="ECO:0008006" key="5">
    <source>
        <dbReference type="Google" id="ProtNLM"/>
    </source>
</evidence>
<dbReference type="AlphaFoldDB" id="A0A918KS72"/>
<dbReference type="SUPFAM" id="SSF48239">
    <property type="entry name" value="Terpenoid cyclases/Protein prenyltransferases"/>
    <property type="match status" value="1"/>
</dbReference>
<dbReference type="InterPro" id="IPR013784">
    <property type="entry name" value="Carb-bd-like_fold"/>
</dbReference>
<evidence type="ECO:0000256" key="2">
    <source>
        <dbReference type="SAM" id="SignalP"/>
    </source>
</evidence>
<dbReference type="Gene3D" id="2.60.40.1120">
    <property type="entry name" value="Carboxypeptidase-like, regulatory domain"/>
    <property type="match status" value="5"/>
</dbReference>
<proteinExistence type="predicted"/>
<evidence type="ECO:0000313" key="3">
    <source>
        <dbReference type="EMBL" id="GGX73725.1"/>
    </source>
</evidence>
<comment type="caution">
    <text evidence="3">The sequence shown here is derived from an EMBL/GenBank/DDBJ whole genome shotgun (WGS) entry which is preliminary data.</text>
</comment>
<dbReference type="Pfam" id="PF13620">
    <property type="entry name" value="CarboxypepD_reg"/>
    <property type="match status" value="4"/>
</dbReference>
<reference evidence="3" key="1">
    <citation type="journal article" date="2014" name="Int. J. Syst. Evol. Microbiol.">
        <title>Complete genome sequence of Corynebacterium casei LMG S-19264T (=DSM 44701T), isolated from a smear-ripened cheese.</title>
        <authorList>
            <consortium name="US DOE Joint Genome Institute (JGI-PGF)"/>
            <person name="Walter F."/>
            <person name="Albersmeier A."/>
            <person name="Kalinowski J."/>
            <person name="Ruckert C."/>
        </authorList>
    </citation>
    <scope>NUCLEOTIDE SEQUENCE</scope>
    <source>
        <strain evidence="3">KCTC 22169</strain>
    </source>
</reference>